<dbReference type="InterPro" id="IPR001623">
    <property type="entry name" value="DnaJ_domain"/>
</dbReference>
<dbReference type="AlphaFoldDB" id="A0A4Q0YYS6"/>
<keyword evidence="6" id="KW-1185">Reference proteome</keyword>
<feature type="compositionally biased region" description="Basic and acidic residues" evidence="2">
    <location>
        <begin position="230"/>
        <end position="249"/>
    </location>
</feature>
<dbReference type="PROSITE" id="PS50076">
    <property type="entry name" value="DNAJ_2"/>
    <property type="match status" value="1"/>
</dbReference>
<feature type="transmembrane region" description="Helical" evidence="3">
    <location>
        <begin position="189"/>
        <end position="209"/>
    </location>
</feature>
<name>A0A4Q0YYS6_9GAMM</name>
<accession>A0A4Q0YYS6</accession>
<evidence type="ECO:0000256" key="2">
    <source>
        <dbReference type="SAM" id="MobiDB-lite"/>
    </source>
</evidence>
<feature type="region of interest" description="Disordered" evidence="2">
    <location>
        <begin position="92"/>
        <end position="115"/>
    </location>
</feature>
<dbReference type="CDD" id="cd06257">
    <property type="entry name" value="DnaJ"/>
    <property type="match status" value="1"/>
</dbReference>
<dbReference type="SMART" id="SM00271">
    <property type="entry name" value="DnaJ"/>
    <property type="match status" value="1"/>
</dbReference>
<dbReference type="EMBL" id="PEIB01000003">
    <property type="protein sequence ID" value="RXJ74241.1"/>
    <property type="molecule type" value="Genomic_DNA"/>
</dbReference>
<dbReference type="InterPro" id="IPR036869">
    <property type="entry name" value="J_dom_sf"/>
</dbReference>
<reference evidence="5 6" key="1">
    <citation type="submission" date="2017-10" db="EMBL/GenBank/DDBJ databases">
        <title>Nyctiphanis sp. nov., isolated from the stomach of the euphausiid Nyctiphanes simplex (Hansen, 1911) in the Gulf of California.</title>
        <authorList>
            <person name="Gomez-Gil B."/>
            <person name="Aguilar-Mendez M."/>
            <person name="Lopez-Cortes A."/>
            <person name="Gomez-Gutierrez J."/>
            <person name="Roque A."/>
            <person name="Lang E."/>
            <person name="Gonzalez-Castillo A."/>
        </authorList>
    </citation>
    <scope>NUCLEOTIDE SEQUENCE [LARGE SCALE GENOMIC DNA]</scope>
    <source>
        <strain evidence="5 6">CAIM 600</strain>
    </source>
</reference>
<keyword evidence="3" id="KW-0472">Membrane</keyword>
<feature type="compositionally biased region" description="Basic and acidic residues" evidence="2">
    <location>
        <begin position="92"/>
        <end position="105"/>
    </location>
</feature>
<evidence type="ECO:0000256" key="1">
    <source>
        <dbReference type="ARBA" id="ARBA00023186"/>
    </source>
</evidence>
<organism evidence="5 6">
    <name type="scientific">Veronia nyctiphanis</name>
    <dbReference type="NCBI Taxonomy" id="1278244"/>
    <lineage>
        <taxon>Bacteria</taxon>
        <taxon>Pseudomonadati</taxon>
        <taxon>Pseudomonadota</taxon>
        <taxon>Gammaproteobacteria</taxon>
        <taxon>Vibrionales</taxon>
        <taxon>Vibrionaceae</taxon>
        <taxon>Veronia</taxon>
    </lineage>
</organism>
<gene>
    <name evidence="5" type="ORF">CS022_04040</name>
</gene>
<dbReference type="OrthoDB" id="581986at2"/>
<dbReference type="SUPFAM" id="SSF46565">
    <property type="entry name" value="Chaperone J-domain"/>
    <property type="match status" value="1"/>
</dbReference>
<dbReference type="Gene3D" id="1.10.287.110">
    <property type="entry name" value="DnaJ domain"/>
    <property type="match status" value="1"/>
</dbReference>
<evidence type="ECO:0000313" key="5">
    <source>
        <dbReference type="EMBL" id="RXJ74241.1"/>
    </source>
</evidence>
<proteinExistence type="predicted"/>
<dbReference type="RefSeq" id="WP_129121203.1">
    <property type="nucleotide sequence ID" value="NZ_PEIB01000003.1"/>
</dbReference>
<protein>
    <recommendedName>
        <fullName evidence="4">J domain-containing protein</fullName>
    </recommendedName>
</protein>
<keyword evidence="3" id="KW-1133">Transmembrane helix</keyword>
<feature type="region of interest" description="Disordered" evidence="2">
    <location>
        <begin position="218"/>
        <end position="250"/>
    </location>
</feature>
<evidence type="ECO:0000256" key="3">
    <source>
        <dbReference type="SAM" id="Phobius"/>
    </source>
</evidence>
<comment type="caution">
    <text evidence="5">The sequence shown here is derived from an EMBL/GenBank/DDBJ whole genome shotgun (WGS) entry which is preliminary data.</text>
</comment>
<feature type="compositionally biased region" description="Polar residues" evidence="2">
    <location>
        <begin position="218"/>
        <end position="229"/>
    </location>
</feature>
<feature type="domain" description="J" evidence="4">
    <location>
        <begin position="3"/>
        <end position="56"/>
    </location>
</feature>
<evidence type="ECO:0000259" key="4">
    <source>
        <dbReference type="PROSITE" id="PS50076"/>
    </source>
</evidence>
<dbReference type="Proteomes" id="UP000290287">
    <property type="component" value="Unassembled WGS sequence"/>
</dbReference>
<sequence length="378" mass="43105">MTTYHELLGTSEEDSARNIKQRYRLLSARLHPDKGGSKAMMQLLSFAYEKVQSGFGNDSMEMLRVDFASEQHLKSMTIELARLKRELEGLRSENQSLKRDGRKAENNSSNGSEAVERLNRELAQARVELSVLKEHRQKLRTEKDGADKEITRLTQELHRALTNNELLETELTEAGVKNQIGLLHWARKFWFPAFFILFLMAFTSVIISLTTSHLTSNNEFSPDSGAQKSEAQHQKLSEERVSASDDNQKLAKTKSGADAVLVPVPDFSNVDVKYWTLIHDKALEKPYIALSNLEGSVVVLDCDEKFRLYLYEEAKPVKLSANLEFSHEADDYFVYDIRYGNGTNLEQWRQDRAQIILNQRFAGLGFTTTLLELKAFCS</sequence>
<evidence type="ECO:0000313" key="6">
    <source>
        <dbReference type="Proteomes" id="UP000290287"/>
    </source>
</evidence>
<keyword evidence="3" id="KW-0812">Transmembrane</keyword>
<keyword evidence="1" id="KW-0143">Chaperone</keyword>